<dbReference type="PANTHER" id="PTHR21580">
    <property type="entry name" value="SHIPPO-1-RELATED"/>
    <property type="match status" value="1"/>
</dbReference>
<feature type="region of interest" description="Disordered" evidence="1">
    <location>
        <begin position="1"/>
        <end position="28"/>
    </location>
</feature>
<dbReference type="InterPro" id="IPR010736">
    <property type="entry name" value="SHIPPO-rpt"/>
</dbReference>
<evidence type="ECO:0000313" key="2">
    <source>
        <dbReference type="EMBL" id="BAH71141.1"/>
    </source>
</evidence>
<dbReference type="OrthoDB" id="406368at2759"/>
<name>C4WTC1_ACYPI</name>
<dbReference type="Pfam" id="PF07004">
    <property type="entry name" value="SHIPPO-rpt"/>
    <property type="match status" value="3"/>
</dbReference>
<dbReference type="AlphaFoldDB" id="C4WTC1"/>
<protein>
    <submittedName>
        <fullName evidence="2">ACYPI009245 protein</fullName>
    </submittedName>
</protein>
<dbReference type="GO" id="GO:0005856">
    <property type="term" value="C:cytoskeleton"/>
    <property type="evidence" value="ECO:0007669"/>
    <property type="project" value="TreeGrafter"/>
</dbReference>
<dbReference type="InterPro" id="IPR051291">
    <property type="entry name" value="CIMAP"/>
</dbReference>
<feature type="region of interest" description="Disordered" evidence="1">
    <location>
        <begin position="40"/>
        <end position="107"/>
    </location>
</feature>
<dbReference type="PANTHER" id="PTHR21580:SF28">
    <property type="entry name" value="BOREALIN N-TERMINAL DOMAIN-CONTAINING PROTEIN-RELATED"/>
    <property type="match status" value="1"/>
</dbReference>
<gene>
    <name evidence="2" type="primary">ACYPI009245</name>
</gene>
<sequence>MGGYQQRQWTPTKRRGPIAAEFSGPGPAAVALPTLVGNLVPESKRGRAPAFSFGARHNEKNDSAGPGPGQYNITGLSAKGKDTPPASTLHSRPKEVRPDNFPAPGDYNPEKAEKVIHEHSPQYTFGLKTQWTSRTRTRRPTCTTSRRLWARAKEGHFKAAPSFSISGRTKEFPDGPAAQPGPGCLQRRKRRQY</sequence>
<evidence type="ECO:0000256" key="1">
    <source>
        <dbReference type="SAM" id="MobiDB-lite"/>
    </source>
</evidence>
<proteinExistence type="evidence at transcript level"/>
<feature type="compositionally biased region" description="Polar residues" evidence="1">
    <location>
        <begin position="1"/>
        <end position="11"/>
    </location>
</feature>
<accession>C4WTC1</accession>
<organism evidence="2">
    <name type="scientific">Acyrthosiphon pisum</name>
    <name type="common">Pea aphid</name>
    <dbReference type="NCBI Taxonomy" id="7029"/>
    <lineage>
        <taxon>Eukaryota</taxon>
        <taxon>Metazoa</taxon>
        <taxon>Ecdysozoa</taxon>
        <taxon>Arthropoda</taxon>
        <taxon>Hexapoda</taxon>
        <taxon>Insecta</taxon>
        <taxon>Pterygota</taxon>
        <taxon>Neoptera</taxon>
        <taxon>Paraneoptera</taxon>
        <taxon>Hemiptera</taxon>
        <taxon>Sternorrhyncha</taxon>
        <taxon>Aphidomorpha</taxon>
        <taxon>Aphidoidea</taxon>
        <taxon>Aphididae</taxon>
        <taxon>Macrosiphini</taxon>
        <taxon>Acyrthosiphon</taxon>
    </lineage>
</organism>
<reference evidence="2" key="1">
    <citation type="submission" date="2009-06" db="EMBL/GenBank/DDBJ databases">
        <title>A full-length cDNA resource of the pea aphid, Acyrthosiphon pisum.</title>
        <authorList>
            <person name="Shigenobu S."/>
            <person name="Nakabachi A."/>
            <person name="Richards S."/>
        </authorList>
    </citation>
    <scope>NUCLEOTIDE SEQUENCE</scope>
    <source>
        <strain evidence="2">LSR1</strain>
        <tissue evidence="2">Whole body</tissue>
    </source>
</reference>
<dbReference type="EMBL" id="AK340555">
    <property type="protein sequence ID" value="BAH71141.1"/>
    <property type="molecule type" value="mRNA"/>
</dbReference>
<feature type="region of interest" description="Disordered" evidence="1">
    <location>
        <begin position="160"/>
        <end position="193"/>
    </location>
</feature>